<dbReference type="CDD" id="cd18807">
    <property type="entry name" value="SF1_C_UvrD"/>
    <property type="match status" value="1"/>
</dbReference>
<organism evidence="6 7">
    <name type="scientific">Candidatus Curtissbacteria bacterium GW2011_GWA1_40_16</name>
    <dbReference type="NCBI Taxonomy" id="1618405"/>
    <lineage>
        <taxon>Bacteria</taxon>
        <taxon>Candidatus Curtissiibacteriota</taxon>
    </lineage>
</organism>
<proteinExistence type="predicted"/>
<dbReference type="GO" id="GO:0033202">
    <property type="term" value="C:DNA helicase complex"/>
    <property type="evidence" value="ECO:0007669"/>
    <property type="project" value="TreeGrafter"/>
</dbReference>
<dbReference type="GO" id="GO:0003677">
    <property type="term" value="F:DNA binding"/>
    <property type="evidence" value="ECO:0007669"/>
    <property type="project" value="InterPro"/>
</dbReference>
<keyword evidence="4" id="KW-0067">ATP-binding</keyword>
<feature type="domain" description="UvrD-like helicase C-terminal" evidence="5">
    <location>
        <begin position="9"/>
        <end position="239"/>
    </location>
</feature>
<accession>A0A0G0TUN8</accession>
<dbReference type="GO" id="GO:0016787">
    <property type="term" value="F:hydrolase activity"/>
    <property type="evidence" value="ECO:0007669"/>
    <property type="project" value="UniProtKB-KW"/>
</dbReference>
<sequence length="319" mass="36378">MEQNYRSTSNILSAANAVISKNKAHPVLNLWTKNINGERITIYNAQNEIDEANFAVDRILNSAEGFGSFAVLYRTNAQSRTIEEALLHNNVPYRIYGGVRFYERKEVKDVLAYLRIIENPLDDVSRMRVEKLGKGRFKKFLEMADKLKNKKKMPTPAELIDKVLESTDYIQLLDDGTDAGLMRVENVKELKSVASEYENLQTLLENIALMEGKITPEKSHEGKVDTNVVTLMTIHAAKGLEFDHVFIIGMEEGLFPHSRSMLDVSEIEEERRLAYVGMTRARKKLYLTYASQRLYFGTTSSNLVSRFVIDIPEELISTI</sequence>
<dbReference type="Pfam" id="PF13361">
    <property type="entry name" value="UvrD_C"/>
    <property type="match status" value="2"/>
</dbReference>
<protein>
    <submittedName>
        <fullName evidence="6">ATP-dependent DNA helicase PcrA</fullName>
    </submittedName>
</protein>
<evidence type="ECO:0000256" key="3">
    <source>
        <dbReference type="ARBA" id="ARBA00022806"/>
    </source>
</evidence>
<dbReference type="Gene3D" id="3.30.160.800">
    <property type="match status" value="1"/>
</dbReference>
<dbReference type="PATRIC" id="fig|1618405.3.peg.393"/>
<evidence type="ECO:0000256" key="2">
    <source>
        <dbReference type="ARBA" id="ARBA00022801"/>
    </source>
</evidence>
<comment type="caution">
    <text evidence="6">The sequence shown here is derived from an EMBL/GenBank/DDBJ whole genome shotgun (WGS) entry which is preliminary data.</text>
</comment>
<gene>
    <name evidence="6" type="ORF">UT84_C0006G0002</name>
</gene>
<dbReference type="SUPFAM" id="SSF52540">
    <property type="entry name" value="P-loop containing nucleoside triphosphate hydrolases"/>
    <property type="match status" value="1"/>
</dbReference>
<dbReference type="InterPro" id="IPR014017">
    <property type="entry name" value="DNA_helicase_UvrD-like_C"/>
</dbReference>
<evidence type="ECO:0000313" key="7">
    <source>
        <dbReference type="Proteomes" id="UP000034531"/>
    </source>
</evidence>
<keyword evidence="3 6" id="KW-0347">Helicase</keyword>
<keyword evidence="2" id="KW-0378">Hydrolase</keyword>
<dbReference type="InterPro" id="IPR000212">
    <property type="entry name" value="DNA_helicase_UvrD/REP"/>
</dbReference>
<dbReference type="EMBL" id="LBYI01000006">
    <property type="protein sequence ID" value="KKR50800.1"/>
    <property type="molecule type" value="Genomic_DNA"/>
</dbReference>
<dbReference type="PROSITE" id="PS51217">
    <property type="entry name" value="UVRD_HELICASE_CTER"/>
    <property type="match status" value="1"/>
</dbReference>
<dbReference type="Proteomes" id="UP000034531">
    <property type="component" value="Unassembled WGS sequence"/>
</dbReference>
<dbReference type="Gene3D" id="3.40.50.300">
    <property type="entry name" value="P-loop containing nucleotide triphosphate hydrolases"/>
    <property type="match status" value="1"/>
</dbReference>
<keyword evidence="1" id="KW-0547">Nucleotide-binding</keyword>
<reference evidence="6 7" key="1">
    <citation type="journal article" date="2015" name="Nature">
        <title>rRNA introns, odd ribosomes, and small enigmatic genomes across a large radiation of phyla.</title>
        <authorList>
            <person name="Brown C.T."/>
            <person name="Hug L.A."/>
            <person name="Thomas B.C."/>
            <person name="Sharon I."/>
            <person name="Castelle C.J."/>
            <person name="Singh A."/>
            <person name="Wilkins M.J."/>
            <person name="Williams K.H."/>
            <person name="Banfield J.F."/>
        </authorList>
    </citation>
    <scope>NUCLEOTIDE SEQUENCE [LARGE SCALE GENOMIC DNA]</scope>
</reference>
<dbReference type="GO" id="GO:0005524">
    <property type="term" value="F:ATP binding"/>
    <property type="evidence" value="ECO:0007669"/>
    <property type="project" value="UniProtKB-KW"/>
</dbReference>
<evidence type="ECO:0000256" key="4">
    <source>
        <dbReference type="ARBA" id="ARBA00022840"/>
    </source>
</evidence>
<evidence type="ECO:0000256" key="1">
    <source>
        <dbReference type="ARBA" id="ARBA00022741"/>
    </source>
</evidence>
<dbReference type="PANTHER" id="PTHR11070">
    <property type="entry name" value="UVRD / RECB / PCRA DNA HELICASE FAMILY MEMBER"/>
    <property type="match status" value="1"/>
</dbReference>
<dbReference type="Gene3D" id="1.10.486.10">
    <property type="entry name" value="PCRA, domain 4"/>
    <property type="match status" value="2"/>
</dbReference>
<dbReference type="PANTHER" id="PTHR11070:SF2">
    <property type="entry name" value="ATP-DEPENDENT DNA HELICASE SRS2"/>
    <property type="match status" value="1"/>
</dbReference>
<evidence type="ECO:0000259" key="5">
    <source>
        <dbReference type="PROSITE" id="PS51217"/>
    </source>
</evidence>
<name>A0A0G0TUN8_9BACT</name>
<dbReference type="GO" id="GO:0000725">
    <property type="term" value="P:recombinational repair"/>
    <property type="evidence" value="ECO:0007669"/>
    <property type="project" value="TreeGrafter"/>
</dbReference>
<dbReference type="AlphaFoldDB" id="A0A0G0TUN8"/>
<dbReference type="GO" id="GO:0005829">
    <property type="term" value="C:cytosol"/>
    <property type="evidence" value="ECO:0007669"/>
    <property type="project" value="TreeGrafter"/>
</dbReference>
<dbReference type="GO" id="GO:0043138">
    <property type="term" value="F:3'-5' DNA helicase activity"/>
    <property type="evidence" value="ECO:0007669"/>
    <property type="project" value="TreeGrafter"/>
</dbReference>
<dbReference type="InterPro" id="IPR027417">
    <property type="entry name" value="P-loop_NTPase"/>
</dbReference>
<evidence type="ECO:0000313" key="6">
    <source>
        <dbReference type="EMBL" id="KKR50800.1"/>
    </source>
</evidence>